<accession>A0ABX7BPQ5</accession>
<dbReference type="Proteomes" id="UP000595448">
    <property type="component" value="Chromosome"/>
</dbReference>
<protein>
    <submittedName>
        <fullName evidence="2">Uncharacterized protein</fullName>
    </submittedName>
</protein>
<name>A0ABX7BPQ5_9CAUL</name>
<dbReference type="EMBL" id="CP067977">
    <property type="protein sequence ID" value="QQQ19572.1"/>
    <property type="molecule type" value="Genomic_DNA"/>
</dbReference>
<keyword evidence="3" id="KW-1185">Reference proteome</keyword>
<organism evidence="2 3">
    <name type="scientific">Brevundimonas vitisensis</name>
    <dbReference type="NCBI Taxonomy" id="2800818"/>
    <lineage>
        <taxon>Bacteria</taxon>
        <taxon>Pseudomonadati</taxon>
        <taxon>Pseudomonadota</taxon>
        <taxon>Alphaproteobacteria</taxon>
        <taxon>Caulobacterales</taxon>
        <taxon>Caulobacteraceae</taxon>
        <taxon>Brevundimonas</taxon>
    </lineage>
</organism>
<gene>
    <name evidence="2" type="ORF">JIP62_05635</name>
</gene>
<proteinExistence type="predicted"/>
<feature type="region of interest" description="Disordered" evidence="1">
    <location>
        <begin position="19"/>
        <end position="55"/>
    </location>
</feature>
<evidence type="ECO:0000256" key="1">
    <source>
        <dbReference type="SAM" id="MobiDB-lite"/>
    </source>
</evidence>
<feature type="compositionally biased region" description="Polar residues" evidence="1">
    <location>
        <begin position="43"/>
        <end position="55"/>
    </location>
</feature>
<reference evidence="2 3" key="1">
    <citation type="submission" date="2021-01" db="EMBL/GenBank/DDBJ databases">
        <title>Brevundimonas vitis sp. nov., an bacterium isolated from grape (Vitis vinifera).</title>
        <authorList>
            <person name="Jiang L."/>
            <person name="Lee J."/>
        </authorList>
    </citation>
    <scope>NUCLEOTIDE SEQUENCE [LARGE SCALE GENOMIC DNA]</scope>
    <source>
        <strain evidence="2 3">GRTSA-9</strain>
    </source>
</reference>
<sequence length="55" mass="5939">MPEGIEMKTEVEIQTADRVAETENRLPWTAPKLEFQPAENAEAGSSGTGDASIFS</sequence>
<evidence type="ECO:0000313" key="3">
    <source>
        <dbReference type="Proteomes" id="UP000595448"/>
    </source>
</evidence>
<evidence type="ECO:0000313" key="2">
    <source>
        <dbReference type="EMBL" id="QQQ19572.1"/>
    </source>
</evidence>
<dbReference type="RefSeq" id="WP_201103923.1">
    <property type="nucleotide sequence ID" value="NZ_CP067977.1"/>
</dbReference>